<name>W2SSQ3_NECAM</name>
<protein>
    <submittedName>
        <fullName evidence="2">Uncharacterized protein</fullName>
    </submittedName>
</protein>
<evidence type="ECO:0000256" key="1">
    <source>
        <dbReference type="SAM" id="SignalP"/>
    </source>
</evidence>
<dbReference type="Proteomes" id="UP000053676">
    <property type="component" value="Unassembled WGS sequence"/>
</dbReference>
<dbReference type="KEGG" id="nai:NECAME_18730"/>
<feature type="signal peptide" evidence="1">
    <location>
        <begin position="1"/>
        <end position="17"/>
    </location>
</feature>
<dbReference type="EMBL" id="KI663464">
    <property type="protein sequence ID" value="ETN72665.1"/>
    <property type="molecule type" value="Genomic_DNA"/>
</dbReference>
<sequence length="76" mass="8372">MRYTLIVIAVAVTVLECSDQLPDCEKDLPSVAPSLGKDLRKTLSDGVQANMKKGSKPHLCLLRNTTVTWNTLDGWD</sequence>
<dbReference type="AlphaFoldDB" id="W2SSQ3"/>
<organism evidence="2 3">
    <name type="scientific">Necator americanus</name>
    <name type="common">Human hookworm</name>
    <dbReference type="NCBI Taxonomy" id="51031"/>
    <lineage>
        <taxon>Eukaryota</taxon>
        <taxon>Metazoa</taxon>
        <taxon>Ecdysozoa</taxon>
        <taxon>Nematoda</taxon>
        <taxon>Chromadorea</taxon>
        <taxon>Rhabditida</taxon>
        <taxon>Rhabditina</taxon>
        <taxon>Rhabditomorpha</taxon>
        <taxon>Strongyloidea</taxon>
        <taxon>Ancylostomatidae</taxon>
        <taxon>Bunostominae</taxon>
        <taxon>Necator</taxon>
    </lineage>
</organism>
<gene>
    <name evidence="2" type="ORF">NECAME_18730</name>
</gene>
<proteinExistence type="predicted"/>
<accession>W2SSQ3</accession>
<evidence type="ECO:0000313" key="2">
    <source>
        <dbReference type="EMBL" id="ETN72665.1"/>
    </source>
</evidence>
<feature type="chain" id="PRO_5004825586" evidence="1">
    <location>
        <begin position="18"/>
        <end position="76"/>
    </location>
</feature>
<keyword evidence="3" id="KW-1185">Reference proteome</keyword>
<keyword evidence="1" id="KW-0732">Signal</keyword>
<reference evidence="3" key="1">
    <citation type="journal article" date="2014" name="Nat. Genet.">
        <title>Genome of the human hookworm Necator americanus.</title>
        <authorList>
            <person name="Tang Y.T."/>
            <person name="Gao X."/>
            <person name="Rosa B.A."/>
            <person name="Abubucker S."/>
            <person name="Hallsworth-Pepin K."/>
            <person name="Martin J."/>
            <person name="Tyagi R."/>
            <person name="Heizer E."/>
            <person name="Zhang X."/>
            <person name="Bhonagiri-Palsikar V."/>
            <person name="Minx P."/>
            <person name="Warren W.C."/>
            <person name="Wang Q."/>
            <person name="Zhan B."/>
            <person name="Hotez P.J."/>
            <person name="Sternberg P.W."/>
            <person name="Dougall A."/>
            <person name="Gaze S.T."/>
            <person name="Mulvenna J."/>
            <person name="Sotillo J."/>
            <person name="Ranganathan S."/>
            <person name="Rabelo E.M."/>
            <person name="Wilson R.K."/>
            <person name="Felgner P.L."/>
            <person name="Bethony J."/>
            <person name="Hawdon J.M."/>
            <person name="Gasser R.B."/>
            <person name="Loukas A."/>
            <person name="Mitreva M."/>
        </authorList>
    </citation>
    <scope>NUCLEOTIDE SEQUENCE [LARGE SCALE GENOMIC DNA]</scope>
</reference>
<evidence type="ECO:0000313" key="3">
    <source>
        <dbReference type="Proteomes" id="UP000053676"/>
    </source>
</evidence>